<feature type="compositionally biased region" description="Polar residues" evidence="6">
    <location>
        <begin position="76"/>
        <end position="90"/>
    </location>
</feature>
<dbReference type="InterPro" id="IPR029063">
    <property type="entry name" value="SAM-dependent_MTases_sf"/>
</dbReference>
<comment type="caution">
    <text evidence="7">The sequence shown here is derived from an EMBL/GenBank/DDBJ whole genome shotgun (WGS) entry which is preliminary data.</text>
</comment>
<evidence type="ECO:0000256" key="2">
    <source>
        <dbReference type="ARBA" id="ARBA00022679"/>
    </source>
</evidence>
<evidence type="ECO:0000256" key="4">
    <source>
        <dbReference type="PROSITE-ProRule" id="PRU01024"/>
    </source>
</evidence>
<organism evidence="7 8">
    <name type="scientific">[Clostridium] celerecrescens 18A</name>
    <dbReference type="NCBI Taxonomy" id="1286362"/>
    <lineage>
        <taxon>Bacteria</taxon>
        <taxon>Bacillati</taxon>
        <taxon>Bacillota</taxon>
        <taxon>Clostridia</taxon>
        <taxon>Lachnospirales</taxon>
        <taxon>Lachnospiraceae</taxon>
        <taxon>Lacrimispora</taxon>
    </lineage>
</organism>
<dbReference type="InterPro" id="IPR030390">
    <property type="entry name" value="MeTrfase_TrmA_AS"/>
</dbReference>
<dbReference type="PROSITE" id="PS01230">
    <property type="entry name" value="TRMA_1"/>
    <property type="match status" value="1"/>
</dbReference>
<reference evidence="7 8" key="1">
    <citation type="submission" date="2017-11" db="EMBL/GenBank/DDBJ databases">
        <title>Understudied soil microbes with underappreciated capabilities: Untangling the Clostridium saccharolyticum group.</title>
        <authorList>
            <person name="Leschine S."/>
        </authorList>
    </citation>
    <scope>NUCLEOTIDE SEQUENCE [LARGE SCALE GENOMIC DNA]</scope>
    <source>
        <strain evidence="7 8">18A</strain>
    </source>
</reference>
<dbReference type="PROSITE" id="PS51687">
    <property type="entry name" value="SAM_MT_RNA_M5U"/>
    <property type="match status" value="1"/>
</dbReference>
<dbReference type="InterPro" id="IPR010280">
    <property type="entry name" value="U5_MeTrfase_fam"/>
</dbReference>
<dbReference type="SUPFAM" id="SSF53335">
    <property type="entry name" value="S-adenosyl-L-methionine-dependent methyltransferases"/>
    <property type="match status" value="1"/>
</dbReference>
<evidence type="ECO:0000256" key="3">
    <source>
        <dbReference type="ARBA" id="ARBA00022691"/>
    </source>
</evidence>
<comment type="similarity">
    <text evidence="4">Belongs to the class I-like SAM-binding methyltransferase superfamily. RNA M5U methyltransferase family.</text>
</comment>
<feature type="compositionally biased region" description="Basic and acidic residues" evidence="6">
    <location>
        <begin position="233"/>
        <end position="245"/>
    </location>
</feature>
<feature type="compositionally biased region" description="Low complexity" evidence="6">
    <location>
        <begin position="173"/>
        <end position="195"/>
    </location>
</feature>
<feature type="active site" evidence="5">
    <location>
        <position position="647"/>
    </location>
</feature>
<feature type="compositionally biased region" description="Low complexity" evidence="6">
    <location>
        <begin position="261"/>
        <end position="292"/>
    </location>
</feature>
<gene>
    <name evidence="7" type="ORF">H171_0621</name>
</gene>
<accession>A0A2M8Z147</accession>
<dbReference type="Gene3D" id="3.40.50.150">
    <property type="entry name" value="Vaccinia Virus protein VP39"/>
    <property type="match status" value="1"/>
</dbReference>
<feature type="binding site" evidence="4">
    <location>
        <position position="551"/>
    </location>
    <ligand>
        <name>S-adenosyl-L-methionine</name>
        <dbReference type="ChEBI" id="CHEBI:59789"/>
    </ligand>
</feature>
<dbReference type="FunFam" id="2.40.50.1070:FF:000003">
    <property type="entry name" value="23S rRNA (Uracil-5-)-methyltransferase RumA"/>
    <property type="match status" value="1"/>
</dbReference>
<keyword evidence="2 4" id="KW-0808">Transferase</keyword>
<feature type="binding site" evidence="4">
    <location>
        <position position="522"/>
    </location>
    <ligand>
        <name>S-adenosyl-L-methionine</name>
        <dbReference type="ChEBI" id="CHEBI:59789"/>
    </ligand>
</feature>
<evidence type="ECO:0000256" key="6">
    <source>
        <dbReference type="SAM" id="MobiDB-lite"/>
    </source>
</evidence>
<feature type="active site" description="Nucleophile" evidence="4">
    <location>
        <position position="647"/>
    </location>
</feature>
<feature type="compositionally biased region" description="Basic and acidic residues" evidence="6">
    <location>
        <begin position="65"/>
        <end position="75"/>
    </location>
</feature>
<evidence type="ECO:0000313" key="7">
    <source>
        <dbReference type="EMBL" id="PJJ27166.1"/>
    </source>
</evidence>
<feature type="region of interest" description="Disordered" evidence="6">
    <location>
        <begin position="1"/>
        <end position="317"/>
    </location>
</feature>
<feature type="binding site" evidence="4">
    <location>
        <position position="572"/>
    </location>
    <ligand>
        <name>S-adenosyl-L-methionine</name>
        <dbReference type="ChEBI" id="CHEBI:59789"/>
    </ligand>
</feature>
<feature type="compositionally biased region" description="Low complexity" evidence="6">
    <location>
        <begin position="210"/>
        <end position="226"/>
    </location>
</feature>
<dbReference type="NCBIfam" id="TIGR00479">
    <property type="entry name" value="rumA"/>
    <property type="match status" value="1"/>
</dbReference>
<dbReference type="Proteomes" id="UP000231092">
    <property type="component" value="Unassembled WGS sequence"/>
</dbReference>
<dbReference type="EMBL" id="PGET01000001">
    <property type="protein sequence ID" value="PJJ27166.1"/>
    <property type="molecule type" value="Genomic_DNA"/>
</dbReference>
<name>A0A2M8Z147_9FIRM</name>
<sequence>MIKGSDNRKLEGKKGKEGGWNGSKNDSKNGSKGGSSVGGRGDSKKDSRGDSRYGSRGGSSIGGRSDSKNDSRADSRNGSSYGNSISSRNGSKNDSRDSGRNNNSNDSRNYSKTDSRAGSRGGNSIGSRSGRKADSGAGGRSNNSIDSKADSRNGGRGSNSIDSRSGRKADSWNGGRNSNNFDNRNGNNFDNRNGNNAGGRSGSKTDSRNNGRNGNSSGSRNSDRNGYSTDSRNSGRNDYSADIRNRGRNGYGIVDSRDSGRNGYSSDSRNSSRNGNSADSRNNSRNDSSFGSKKGHSGDMPNRTSGREKKSLSKCPVSHKCGGCQLLDMPYEKQLEQKQKYLEKLLKPYCHVAPIIGMENPYHYRNKVHAVFDHDKKGNPFSGVYEANSHRVVPVENCMIEDQKADEIIGTIRGMLKSFKIRTYDEDTGYGLLRHVLIRRGFTTGEVMVVLVTASPIFPSKNNFVKALREKHPEITTIIQNVNGRETSMVLGDKEHVLYGKGYIEDILCGCRFHISSKSFYQVNPVQTEILYNKAIEAAGLTGKERVVDAYCGIGTIGIVASKYAKEVIGVELNRDAVRDAVENAKINGIKNVKFFCNDAGKFMVSMAEDGEHVDVVFMDPPRSGSTEEFIDSMAKMKPERVVYVSCGPETLARDLEYFRKKGYEAKIGWGVDLFPATEHCEICVEICRTK</sequence>
<feature type="binding site" evidence="4">
    <location>
        <position position="620"/>
    </location>
    <ligand>
        <name>S-adenosyl-L-methionine</name>
        <dbReference type="ChEBI" id="CHEBI:59789"/>
    </ligand>
</feature>
<dbReference type="CDD" id="cd02440">
    <property type="entry name" value="AdoMet_MTases"/>
    <property type="match status" value="1"/>
</dbReference>
<proteinExistence type="inferred from homology"/>
<protein>
    <submittedName>
        <fullName evidence="7">23S rRNA (Uracil-5-)-methyltransferase RumA</fullName>
    </submittedName>
</protein>
<evidence type="ECO:0000313" key="8">
    <source>
        <dbReference type="Proteomes" id="UP000231092"/>
    </source>
</evidence>
<evidence type="ECO:0000256" key="5">
    <source>
        <dbReference type="PROSITE-ProRule" id="PRU10015"/>
    </source>
</evidence>
<dbReference type="PANTHER" id="PTHR11061:SF30">
    <property type="entry name" value="TRNA (URACIL(54)-C(5))-METHYLTRANSFERASE"/>
    <property type="match status" value="1"/>
</dbReference>
<feature type="compositionally biased region" description="Gly residues" evidence="6">
    <location>
        <begin position="31"/>
        <end position="40"/>
    </location>
</feature>
<dbReference type="Gene3D" id="2.40.50.1070">
    <property type="match status" value="1"/>
</dbReference>
<dbReference type="PANTHER" id="PTHR11061">
    <property type="entry name" value="RNA M5U METHYLTRANSFERASE"/>
    <property type="match status" value="1"/>
</dbReference>
<keyword evidence="1 4" id="KW-0489">Methyltransferase</keyword>
<dbReference type="GO" id="GO:0070475">
    <property type="term" value="P:rRNA base methylation"/>
    <property type="evidence" value="ECO:0007669"/>
    <property type="project" value="TreeGrafter"/>
</dbReference>
<keyword evidence="3 4" id="KW-0949">S-adenosyl-L-methionine</keyword>
<dbReference type="FunFam" id="3.40.50.150:FF:000009">
    <property type="entry name" value="23S rRNA (Uracil(1939)-C(5))-methyltransferase RlmD"/>
    <property type="match status" value="1"/>
</dbReference>
<evidence type="ECO:0000256" key="1">
    <source>
        <dbReference type="ARBA" id="ARBA00022603"/>
    </source>
</evidence>
<feature type="compositionally biased region" description="Basic and acidic residues" evidence="6">
    <location>
        <begin position="1"/>
        <end position="17"/>
    </location>
</feature>
<dbReference type="GO" id="GO:0070041">
    <property type="term" value="F:rRNA (uridine-C5-)-methyltransferase activity"/>
    <property type="evidence" value="ECO:0007669"/>
    <property type="project" value="TreeGrafter"/>
</dbReference>
<feature type="compositionally biased region" description="Basic and acidic residues" evidence="6">
    <location>
        <begin position="41"/>
        <end position="53"/>
    </location>
</feature>
<dbReference type="Pfam" id="PF05958">
    <property type="entry name" value="tRNA_U5-meth_tr"/>
    <property type="match status" value="1"/>
</dbReference>
<dbReference type="AlphaFoldDB" id="A0A2M8Z147"/>